<evidence type="ECO:0000256" key="6">
    <source>
        <dbReference type="ARBA" id="ARBA00022833"/>
    </source>
</evidence>
<keyword evidence="8 11" id="KW-0520">NAD</keyword>
<dbReference type="STRING" id="553467.SAMN04488063_3515"/>
<dbReference type="Pfam" id="PF14520">
    <property type="entry name" value="HHH_5"/>
    <property type="match status" value="1"/>
</dbReference>
<dbReference type="Pfam" id="PF12826">
    <property type="entry name" value="HHH_2"/>
    <property type="match status" value="1"/>
</dbReference>
<dbReference type="SUPFAM" id="SSF50249">
    <property type="entry name" value="Nucleic acid-binding proteins"/>
    <property type="match status" value="1"/>
</dbReference>
<dbReference type="NCBIfam" id="TIGR00575">
    <property type="entry name" value="dnlj"/>
    <property type="match status" value="1"/>
</dbReference>
<dbReference type="PROSITE" id="PS01055">
    <property type="entry name" value="DNA_LIGASE_N1"/>
    <property type="match status" value="1"/>
</dbReference>
<keyword evidence="5 11" id="KW-0227">DNA damage</keyword>
<dbReference type="Pfam" id="PF03119">
    <property type="entry name" value="DNA_ligase_ZBD"/>
    <property type="match status" value="1"/>
</dbReference>
<dbReference type="GO" id="GO:0005829">
    <property type="term" value="C:cytosol"/>
    <property type="evidence" value="ECO:0007669"/>
    <property type="project" value="TreeGrafter"/>
</dbReference>
<comment type="cofactor">
    <cofactor evidence="11">
        <name>Mg(2+)</name>
        <dbReference type="ChEBI" id="CHEBI:18420"/>
    </cofactor>
    <cofactor evidence="11">
        <name>Mn(2+)</name>
        <dbReference type="ChEBI" id="CHEBI:29035"/>
    </cofactor>
</comment>
<feature type="binding site" evidence="11">
    <location>
        <position position="438"/>
    </location>
    <ligand>
        <name>Zn(2+)</name>
        <dbReference type="ChEBI" id="CHEBI:29105"/>
    </ligand>
</feature>
<dbReference type="SMART" id="SM00292">
    <property type="entry name" value="BRCT"/>
    <property type="match status" value="1"/>
</dbReference>
<evidence type="ECO:0000256" key="1">
    <source>
        <dbReference type="ARBA" id="ARBA00004067"/>
    </source>
</evidence>
<dbReference type="InterPro" id="IPR041663">
    <property type="entry name" value="DisA/LigA_HHH"/>
</dbReference>
<reference evidence="15" key="1">
    <citation type="submission" date="2016-10" db="EMBL/GenBank/DDBJ databases">
        <authorList>
            <person name="Varghese N."/>
            <person name="Submissions S."/>
        </authorList>
    </citation>
    <scope>NUCLEOTIDE SEQUENCE [LARGE SCALE GENOMIC DNA]</scope>
    <source>
        <strain evidence="15">CGMCC 1.7739</strain>
    </source>
</reference>
<comment type="similarity">
    <text evidence="11">Belongs to the NAD-dependent DNA ligase family. LigA subfamily.</text>
</comment>
<dbReference type="InterPro" id="IPR018239">
    <property type="entry name" value="DNA_ligase_AS"/>
</dbReference>
<dbReference type="GO" id="GO:0003911">
    <property type="term" value="F:DNA ligase (NAD+) activity"/>
    <property type="evidence" value="ECO:0007669"/>
    <property type="project" value="UniProtKB-UniRule"/>
</dbReference>
<feature type="binding site" evidence="11">
    <location>
        <position position="344"/>
    </location>
    <ligand>
        <name>NAD(+)</name>
        <dbReference type="ChEBI" id="CHEBI:57540"/>
    </ligand>
</feature>
<sequence length="702" mass="76724">MSEQSSGDVDGQTAYADADNPYLTDPDTDFEPVESLSREAAATQAARLRAAVREHDYRYYVAATPLVADRTYDELFSRLRELEAEFGFDDEASPTRRVGGEPLDELETVEHVTPMLSIDHSVDADDVREFDRRVRDEVGDAAYVCEPKFDGLSLEVVYRDGEFERAATRGDGVRGDDVSRQVRTIRSVPLTLRGDAPDFLAVRGEVYMPRDAFREHNRARVESGEEPFANPRNAAVGTLRQLDPSVTADRPLSVFFYDVLDASAVPETQWETLSRLDAWGLPTNERVERVEDVADAIDYRDGLLADRESLNYEIDGTVLKVDAREKRDRLGATSRAVRWAFAYKFPARSEVTTVTDVVVQVGRTGRLTPVALLDPVDVGGVTVSRASLHNPEEIARLGVNVGDEVRVRRAGDVIPDVAEVVEKRADGTYEFPEECPVCGSPVERDGPIAYCTGGLQCDAQLVRAVGHYASRGALDIEGLGEERVEQLVEAGLVSELADLYRLDAAELAELDGWGKKSAENLVSEIADARTPTLSDFLTALGVPDVGAATARNLAREFGALDGVMDATEEELRAVDDVGPTVAERIRDFFGNEKNRDAVEALLDAGVEPEATATESDGGDELAGLTFVFTGSLSVTRTEAQEVVERHGATATGSVSGNTDYLVVGEDAGRTKRDDADENDVPELDEEEFAAFLAEREIDYPPE</sequence>
<comment type="caution">
    <text evidence="11">Lacks conserved residue(s) required for the propagation of feature annotation.</text>
</comment>
<dbReference type="PIRSF" id="PIRSF001604">
    <property type="entry name" value="LigA"/>
    <property type="match status" value="1"/>
</dbReference>
<comment type="catalytic activity">
    <reaction evidence="10 11">
        <text>NAD(+) + (deoxyribonucleotide)n-3'-hydroxyl + 5'-phospho-(deoxyribonucleotide)m = (deoxyribonucleotide)n+m + AMP + beta-nicotinamide D-nucleotide.</text>
        <dbReference type="EC" id="6.5.1.2"/>
    </reaction>
</comment>
<dbReference type="InterPro" id="IPR010994">
    <property type="entry name" value="RuvA_2-like"/>
</dbReference>
<comment type="function">
    <text evidence="1 11">DNA ligase that catalyzes the formation of phosphodiester linkages between 5'-phosphoryl and 3'-hydroxyl groups in double-stranded DNA using NAD as a coenzyme and as the energy source for the reaction. It is essential for DNA replication and repair of damaged DNA.</text>
</comment>
<dbReference type="EC" id="6.5.1.2" evidence="11"/>
<dbReference type="SMART" id="SM00278">
    <property type="entry name" value="HhH1"/>
    <property type="match status" value="4"/>
</dbReference>
<dbReference type="EMBL" id="FOOQ01000008">
    <property type="protein sequence ID" value="SFG99520.1"/>
    <property type="molecule type" value="Genomic_DNA"/>
</dbReference>
<dbReference type="InterPro" id="IPR013839">
    <property type="entry name" value="DNAligase_adenylation"/>
</dbReference>
<dbReference type="InterPro" id="IPR001679">
    <property type="entry name" value="DNA_ligase"/>
</dbReference>
<dbReference type="Gene3D" id="6.20.10.30">
    <property type="match status" value="1"/>
</dbReference>
<feature type="binding site" evidence="11">
    <location>
        <position position="435"/>
    </location>
    <ligand>
        <name>Zn(2+)</name>
        <dbReference type="ChEBI" id="CHEBI:29105"/>
    </ligand>
</feature>
<dbReference type="GO" id="GO:0046872">
    <property type="term" value="F:metal ion binding"/>
    <property type="evidence" value="ECO:0007669"/>
    <property type="project" value="UniProtKB-KW"/>
</dbReference>
<evidence type="ECO:0000256" key="8">
    <source>
        <dbReference type="ARBA" id="ARBA00023027"/>
    </source>
</evidence>
<keyword evidence="9 11" id="KW-0234">DNA repair</keyword>
<dbReference type="Gene3D" id="1.10.287.610">
    <property type="entry name" value="Helix hairpin bin"/>
    <property type="match status" value="1"/>
</dbReference>
<dbReference type="InterPro" id="IPR003583">
    <property type="entry name" value="Hlx-hairpin-Hlx_DNA-bd_motif"/>
</dbReference>
<dbReference type="InterPro" id="IPR004150">
    <property type="entry name" value="NAD_DNA_ligase_OB"/>
</dbReference>
<keyword evidence="3 11" id="KW-0235">DNA replication</keyword>
<dbReference type="Gene3D" id="3.40.50.10190">
    <property type="entry name" value="BRCT domain"/>
    <property type="match status" value="1"/>
</dbReference>
<keyword evidence="7 11" id="KW-0460">Magnesium</keyword>
<dbReference type="Gene3D" id="3.30.470.30">
    <property type="entry name" value="DNA ligase/mRNA capping enzyme"/>
    <property type="match status" value="1"/>
</dbReference>
<keyword evidence="11" id="KW-0464">Manganese</keyword>
<dbReference type="OrthoDB" id="213206at2157"/>
<dbReference type="NCBIfam" id="NF005932">
    <property type="entry name" value="PRK07956.1"/>
    <property type="match status" value="1"/>
</dbReference>
<dbReference type="Proteomes" id="UP000198876">
    <property type="component" value="Unassembled WGS sequence"/>
</dbReference>
<evidence type="ECO:0000256" key="12">
    <source>
        <dbReference type="SAM" id="MobiDB-lite"/>
    </source>
</evidence>
<dbReference type="Gene3D" id="2.40.50.140">
    <property type="entry name" value="Nucleic acid-binding proteins"/>
    <property type="match status" value="1"/>
</dbReference>
<dbReference type="SUPFAM" id="SSF52113">
    <property type="entry name" value="BRCT domain"/>
    <property type="match status" value="1"/>
</dbReference>
<dbReference type="Pfam" id="PF01653">
    <property type="entry name" value="DNA_ligase_aden"/>
    <property type="match status" value="1"/>
</dbReference>
<dbReference type="SUPFAM" id="SSF47781">
    <property type="entry name" value="RuvA domain 2-like"/>
    <property type="match status" value="1"/>
</dbReference>
<dbReference type="InterPro" id="IPR001357">
    <property type="entry name" value="BRCT_dom"/>
</dbReference>
<dbReference type="Pfam" id="PF00533">
    <property type="entry name" value="BRCT"/>
    <property type="match status" value="1"/>
</dbReference>
<gene>
    <name evidence="11" type="primary">ligA</name>
    <name evidence="14" type="ORF">SAMN04488063_3515</name>
</gene>
<dbReference type="PANTHER" id="PTHR23389">
    <property type="entry name" value="CHROMOSOME TRANSMISSION FIDELITY FACTOR 18"/>
    <property type="match status" value="1"/>
</dbReference>
<feature type="region of interest" description="Disordered" evidence="12">
    <location>
        <begin position="1"/>
        <end position="38"/>
    </location>
</feature>
<evidence type="ECO:0000256" key="4">
    <source>
        <dbReference type="ARBA" id="ARBA00022723"/>
    </source>
</evidence>
<feature type="binding site" evidence="11">
    <location>
        <position position="146"/>
    </location>
    <ligand>
        <name>NAD(+)</name>
        <dbReference type="ChEBI" id="CHEBI:57540"/>
    </ligand>
</feature>
<evidence type="ECO:0000256" key="3">
    <source>
        <dbReference type="ARBA" id="ARBA00022705"/>
    </source>
</evidence>
<dbReference type="PROSITE" id="PS01056">
    <property type="entry name" value="DNA_LIGASE_N2"/>
    <property type="match status" value="1"/>
</dbReference>
<organism evidence="14 15">
    <name type="scientific">Halopelagius inordinatus</name>
    <dbReference type="NCBI Taxonomy" id="553467"/>
    <lineage>
        <taxon>Archaea</taxon>
        <taxon>Methanobacteriati</taxon>
        <taxon>Methanobacteriota</taxon>
        <taxon>Stenosarchaea group</taxon>
        <taxon>Halobacteria</taxon>
        <taxon>Halobacteriales</taxon>
        <taxon>Haloferacaceae</taxon>
    </lineage>
</organism>
<dbReference type="Gene3D" id="1.10.150.20">
    <property type="entry name" value="5' to 3' exonuclease, C-terminal subdomain"/>
    <property type="match status" value="2"/>
</dbReference>
<proteinExistence type="inferred from homology"/>
<evidence type="ECO:0000256" key="10">
    <source>
        <dbReference type="ARBA" id="ARBA00034005"/>
    </source>
</evidence>
<dbReference type="InterPro" id="IPR033136">
    <property type="entry name" value="DNA_ligase_CS"/>
</dbReference>
<dbReference type="GO" id="GO:0006260">
    <property type="term" value="P:DNA replication"/>
    <property type="evidence" value="ECO:0007669"/>
    <property type="project" value="UniProtKB-KW"/>
</dbReference>
<dbReference type="RefSeq" id="WP_092893866.1">
    <property type="nucleotide sequence ID" value="NZ_FOOQ01000008.1"/>
</dbReference>
<keyword evidence="15" id="KW-1185">Reference proteome</keyword>
<evidence type="ECO:0000256" key="5">
    <source>
        <dbReference type="ARBA" id="ARBA00022763"/>
    </source>
</evidence>
<evidence type="ECO:0000256" key="7">
    <source>
        <dbReference type="ARBA" id="ARBA00022842"/>
    </source>
</evidence>
<keyword evidence="2 11" id="KW-0436">Ligase</keyword>
<dbReference type="CDD" id="cd00114">
    <property type="entry name" value="LIGANc"/>
    <property type="match status" value="1"/>
</dbReference>
<keyword evidence="4 11" id="KW-0479">Metal-binding</keyword>
<evidence type="ECO:0000313" key="15">
    <source>
        <dbReference type="Proteomes" id="UP000198876"/>
    </source>
</evidence>
<feature type="binding site" evidence="11">
    <location>
        <begin position="117"/>
        <end position="118"/>
    </location>
    <ligand>
        <name>NAD(+)</name>
        <dbReference type="ChEBI" id="CHEBI:57540"/>
    </ligand>
</feature>
<dbReference type="InterPro" id="IPR036420">
    <property type="entry name" value="BRCT_dom_sf"/>
</dbReference>
<dbReference type="AlphaFoldDB" id="A0A1I2WDX4"/>
<dbReference type="HAMAP" id="MF_01588">
    <property type="entry name" value="DNA_ligase_A"/>
    <property type="match status" value="1"/>
</dbReference>
<evidence type="ECO:0000256" key="9">
    <source>
        <dbReference type="ARBA" id="ARBA00023204"/>
    </source>
</evidence>
<dbReference type="InterPro" id="IPR004149">
    <property type="entry name" value="Znf_DNAligase_C4"/>
</dbReference>
<dbReference type="SMART" id="SM00532">
    <property type="entry name" value="LIGANc"/>
    <property type="match status" value="1"/>
</dbReference>
<feature type="binding site" evidence="11">
    <location>
        <position position="205"/>
    </location>
    <ligand>
        <name>NAD(+)</name>
        <dbReference type="ChEBI" id="CHEBI:57540"/>
    </ligand>
</feature>
<protein>
    <recommendedName>
        <fullName evidence="11">DNA ligase</fullName>
        <ecNumber evidence="11">6.5.1.2</ecNumber>
    </recommendedName>
    <alternativeName>
        <fullName evidence="11">Polydeoxyribonucleotide synthase [NAD(+)]</fullName>
    </alternativeName>
</protein>
<dbReference type="NCBIfam" id="NF010931">
    <property type="entry name" value="PRK14351.1"/>
    <property type="match status" value="1"/>
</dbReference>
<dbReference type="GO" id="GO:0006281">
    <property type="term" value="P:DNA repair"/>
    <property type="evidence" value="ECO:0007669"/>
    <property type="project" value="UniProtKB-KW"/>
</dbReference>
<evidence type="ECO:0000256" key="2">
    <source>
        <dbReference type="ARBA" id="ARBA00022598"/>
    </source>
</evidence>
<keyword evidence="6 11" id="KW-0862">Zinc</keyword>
<dbReference type="FunFam" id="1.10.150.20:FF:000006">
    <property type="entry name" value="DNA ligase"/>
    <property type="match status" value="1"/>
</dbReference>
<dbReference type="GO" id="GO:0003677">
    <property type="term" value="F:DNA binding"/>
    <property type="evidence" value="ECO:0007669"/>
    <property type="project" value="InterPro"/>
</dbReference>
<evidence type="ECO:0000313" key="14">
    <source>
        <dbReference type="EMBL" id="SFG99520.1"/>
    </source>
</evidence>
<dbReference type="PANTHER" id="PTHR23389:SF9">
    <property type="entry name" value="DNA LIGASE"/>
    <property type="match status" value="1"/>
</dbReference>
<feature type="binding site" evidence="11">
    <location>
        <begin position="69"/>
        <end position="73"/>
    </location>
    <ligand>
        <name>NAD(+)</name>
        <dbReference type="ChEBI" id="CHEBI:57540"/>
    </ligand>
</feature>
<feature type="binding site" evidence="11">
    <location>
        <position position="169"/>
    </location>
    <ligand>
        <name>NAD(+)</name>
        <dbReference type="ChEBI" id="CHEBI:57540"/>
    </ligand>
</feature>
<evidence type="ECO:0000256" key="11">
    <source>
        <dbReference type="HAMAP-Rule" id="MF_01588"/>
    </source>
</evidence>
<name>A0A1I2WDX4_9EURY</name>
<feature type="active site" description="N6-AMP-lysine intermediate" evidence="11">
    <location>
        <position position="148"/>
    </location>
</feature>
<evidence type="ECO:0000259" key="13">
    <source>
        <dbReference type="PROSITE" id="PS50172"/>
    </source>
</evidence>
<feature type="binding site" evidence="11">
    <location>
        <position position="320"/>
    </location>
    <ligand>
        <name>NAD(+)</name>
        <dbReference type="ChEBI" id="CHEBI:57540"/>
    </ligand>
</feature>
<dbReference type="PROSITE" id="PS50172">
    <property type="entry name" value="BRCT"/>
    <property type="match status" value="1"/>
</dbReference>
<feature type="binding site" evidence="11">
    <location>
        <position position="457"/>
    </location>
    <ligand>
        <name>Zn(2+)</name>
        <dbReference type="ChEBI" id="CHEBI:29105"/>
    </ligand>
</feature>
<dbReference type="Pfam" id="PF03120">
    <property type="entry name" value="OB_DNA_ligase"/>
    <property type="match status" value="1"/>
</dbReference>
<dbReference type="SUPFAM" id="SSF56091">
    <property type="entry name" value="DNA ligase/mRNA capping enzyme, catalytic domain"/>
    <property type="match status" value="1"/>
</dbReference>
<dbReference type="InterPro" id="IPR013840">
    <property type="entry name" value="DNAligase_N"/>
</dbReference>
<feature type="domain" description="BRCT" evidence="13">
    <location>
        <begin position="616"/>
        <end position="670"/>
    </location>
</feature>
<accession>A0A1I2WDX4</accession>
<dbReference type="InterPro" id="IPR012340">
    <property type="entry name" value="NA-bd_OB-fold"/>
</dbReference>
<dbReference type="FunFam" id="1.10.150.20:FF:000007">
    <property type="entry name" value="DNA ligase"/>
    <property type="match status" value="1"/>
</dbReference>